<reference evidence="2 3" key="1">
    <citation type="journal article" date="2015" name="Stand. Genomic Sci.">
        <title>Genomic Encyclopedia of Bacterial and Archaeal Type Strains, Phase III: the genomes of soil and plant-associated and newly described type strains.</title>
        <authorList>
            <person name="Whitman W.B."/>
            <person name="Woyke T."/>
            <person name="Klenk H.P."/>
            <person name="Zhou Y."/>
            <person name="Lilburn T.G."/>
            <person name="Beck B.J."/>
            <person name="De Vos P."/>
            <person name="Vandamme P."/>
            <person name="Eisen J.A."/>
            <person name="Garrity G."/>
            <person name="Hugenholtz P."/>
            <person name="Kyrpides N.C."/>
        </authorList>
    </citation>
    <scope>NUCLEOTIDE SEQUENCE [LARGE SCALE GENOMIC DNA]</scope>
    <source>
        <strain evidence="2 3">CGMCC 1.10116</strain>
    </source>
</reference>
<dbReference type="Proteomes" id="UP000315711">
    <property type="component" value="Unassembled WGS sequence"/>
</dbReference>
<evidence type="ECO:0000313" key="3">
    <source>
        <dbReference type="Proteomes" id="UP000315711"/>
    </source>
</evidence>
<feature type="domain" description="Recombinase zinc beta ribbon" evidence="1">
    <location>
        <begin position="17"/>
        <end position="82"/>
    </location>
</feature>
<dbReference type="Pfam" id="PF13408">
    <property type="entry name" value="Zn_ribbon_recom"/>
    <property type="match status" value="1"/>
</dbReference>
<dbReference type="AlphaFoldDB" id="A0A562QSA5"/>
<organism evidence="2 3">
    <name type="scientific">Halalkalibacter nanhaiisediminis</name>
    <dbReference type="NCBI Taxonomy" id="688079"/>
    <lineage>
        <taxon>Bacteria</taxon>
        <taxon>Bacillati</taxon>
        <taxon>Bacillota</taxon>
        <taxon>Bacilli</taxon>
        <taxon>Bacillales</taxon>
        <taxon>Bacillaceae</taxon>
        <taxon>Halalkalibacter</taxon>
    </lineage>
</organism>
<gene>
    <name evidence="2" type="ORF">IQ10_00068</name>
</gene>
<proteinExistence type="predicted"/>
<dbReference type="InterPro" id="IPR025827">
    <property type="entry name" value="Zn_ribbon_recom_dom"/>
</dbReference>
<keyword evidence="3" id="KW-1185">Reference proteome</keyword>
<name>A0A562QSA5_9BACI</name>
<sequence>MASRSGKPNRIHDGEFPLTGIMKCPACGAGMVIGRTTNKLKDGTKRVLDYYVCGAWKNKGTAFCRSNGVRTDYADKHVLEKLATISTNEVLIEQYVFKTT</sequence>
<evidence type="ECO:0000259" key="1">
    <source>
        <dbReference type="Pfam" id="PF13408"/>
    </source>
</evidence>
<dbReference type="RefSeq" id="WP_242009651.1">
    <property type="nucleotide sequence ID" value="NZ_VLKZ01000001.1"/>
</dbReference>
<dbReference type="EMBL" id="VLKZ01000001">
    <property type="protein sequence ID" value="TWI59648.1"/>
    <property type="molecule type" value="Genomic_DNA"/>
</dbReference>
<protein>
    <submittedName>
        <fullName evidence="2">Site-specific DNA recombinase</fullName>
    </submittedName>
</protein>
<accession>A0A562QSA5</accession>
<evidence type="ECO:0000313" key="2">
    <source>
        <dbReference type="EMBL" id="TWI59648.1"/>
    </source>
</evidence>
<comment type="caution">
    <text evidence="2">The sequence shown here is derived from an EMBL/GenBank/DDBJ whole genome shotgun (WGS) entry which is preliminary data.</text>
</comment>